<dbReference type="PROSITE" id="PS50294">
    <property type="entry name" value="WD_REPEATS_REGION"/>
    <property type="match status" value="1"/>
</dbReference>
<dbReference type="Gene3D" id="2.130.10.10">
    <property type="entry name" value="YVTN repeat-like/Quinoprotein amine dehydrogenase"/>
    <property type="match status" value="4"/>
</dbReference>
<dbReference type="GO" id="GO:0005737">
    <property type="term" value="C:cytoplasm"/>
    <property type="evidence" value="ECO:0007669"/>
    <property type="project" value="UniProtKB-SubCell"/>
</dbReference>
<evidence type="ECO:0000256" key="5">
    <source>
        <dbReference type="ARBA" id="ARBA00022737"/>
    </source>
</evidence>
<sequence length="875" mass="99320">MSGTFQEDLVIFSGTVFQEILIWKIDDNLDSNKSVPVLHRLIGHKGVIFSVIFDPYSHLICSTSDDRTVRLWKVIESESCESNNINWQAATVVLVKTMYAHTARVWRAIIRNDIVITIGEDSLVCTWSLSGNLLNKVYAHHGAPIWSIDMCKDNKNIFTGGADGAVCVWPSTCCTNNPKIISLPNDNMHNIPKYVSYLNSGTILIFNEKGTLFCYNKNETISKDSLYLDRYCSYCIMQVSPCRFFVAFASRDGYVTLYKEIINTNTKHLHQVLEERIMESQIFSLQWLRDDTLIVCGANGLLKIFHFTINGATHVEAQCTLPPSRERWLTAATIYEELLVCGDRAGNVYIFEIKNGSEGLVKKPSQTLIKVHGKIGIQSFDVLEGKLMTAGRDGMLRFYELNKENRNSLLTLHRKKMPMDWISGTLKVDGALLVFGFKEVEFIIYNLQQERLLIRVSCGGGHRSWDCVMLNKMASFAYIRNKQVYVFNYPLRSLKLPILQNGFHVKETCCLQRISSLHAQDIFVSGGEDCTLRVSCIFQISRSDSCTFHNLGVFDGHLSGVKCISAVKLNHEVDKSSSRHLVFSGGGRAQLKVWQMNLKYNEKAPPSVELSCFDVKSHMLYGQDQYRKKSWQETEQSYIVEPETRYMDIYAYYPSEGPKYVLIFVACADGYLRIFIYDIETSDIYLKVSTKYVDRCILKMHVFSYECKIIVLTMTTDGLLRFFDFTDVIARIYEDANMGNQNIVNFNDAPFAELSLHQSGINSYDLKSTEGNRYLLTTGGDDNLLNLLCFQISETDEILSVVILSKWSTMSIHCAQIAGLKFKGKDQICSVGTDQQVTIYSYSWSSNGALSAKVLSEVFTSVTDVQGMDLWSHDK</sequence>
<feature type="repeat" description="WD" evidence="8">
    <location>
        <begin position="41"/>
        <end position="82"/>
    </location>
</feature>
<dbReference type="EMBL" id="GL449769">
    <property type="protein sequence ID" value="EFN82024.1"/>
    <property type="molecule type" value="Genomic_DNA"/>
</dbReference>
<evidence type="ECO:0000256" key="3">
    <source>
        <dbReference type="ARBA" id="ARBA00022574"/>
    </source>
</evidence>
<keyword evidence="3 8" id="KW-0853">WD repeat</keyword>
<evidence type="ECO:0000256" key="4">
    <source>
        <dbReference type="ARBA" id="ARBA00022694"/>
    </source>
</evidence>
<dbReference type="InterPro" id="IPR015943">
    <property type="entry name" value="WD40/YVTN_repeat-like_dom_sf"/>
</dbReference>
<dbReference type="PANTHER" id="PTHR14344:SF3">
    <property type="entry name" value="WD REPEAT-CONTAINING PROTEIN 6"/>
    <property type="match status" value="1"/>
</dbReference>
<comment type="similarity">
    <text evidence="6">Belongs to the WD repeat WDR6 family.</text>
</comment>
<dbReference type="Proteomes" id="UP000008237">
    <property type="component" value="Unassembled WGS sequence"/>
</dbReference>
<evidence type="ECO:0000256" key="1">
    <source>
        <dbReference type="ARBA" id="ARBA00004496"/>
    </source>
</evidence>
<evidence type="ECO:0000256" key="7">
    <source>
        <dbReference type="ARBA" id="ARBA00040154"/>
    </source>
</evidence>
<evidence type="ECO:0000256" key="8">
    <source>
        <dbReference type="PROSITE-ProRule" id="PRU00221"/>
    </source>
</evidence>
<keyword evidence="4" id="KW-0819">tRNA processing</keyword>
<dbReference type="OrthoDB" id="5594999at2759"/>
<dbReference type="FunCoup" id="E2BQG6">
    <property type="interactions" value="965"/>
</dbReference>
<evidence type="ECO:0000256" key="6">
    <source>
        <dbReference type="ARBA" id="ARBA00038255"/>
    </source>
</evidence>
<name>E2BQG6_HARSA</name>
<dbReference type="PROSITE" id="PS50082">
    <property type="entry name" value="WD_REPEATS_2"/>
    <property type="match status" value="2"/>
</dbReference>
<dbReference type="PANTHER" id="PTHR14344">
    <property type="entry name" value="WD REPEAT PROTEIN"/>
    <property type="match status" value="1"/>
</dbReference>
<dbReference type="InterPro" id="IPR051973">
    <property type="entry name" value="tRNA_Anticodon_Mtase-Reg"/>
</dbReference>
<comment type="subcellular location">
    <subcellularLocation>
        <location evidence="1">Cytoplasm</location>
    </subcellularLocation>
</comment>
<accession>E2BQG6</accession>
<evidence type="ECO:0000256" key="2">
    <source>
        <dbReference type="ARBA" id="ARBA00022490"/>
    </source>
</evidence>
<dbReference type="GO" id="GO:0030488">
    <property type="term" value="P:tRNA methylation"/>
    <property type="evidence" value="ECO:0007669"/>
    <property type="project" value="TreeGrafter"/>
</dbReference>
<keyword evidence="5" id="KW-0677">Repeat</keyword>
<feature type="repeat" description="WD" evidence="8">
    <location>
        <begin position="138"/>
        <end position="169"/>
    </location>
</feature>
<protein>
    <recommendedName>
        <fullName evidence="7">tRNA (34-2'-O)-methyltransferase regulator WDR6</fullName>
    </recommendedName>
</protein>
<dbReference type="InParanoid" id="E2BQG6"/>
<dbReference type="STRING" id="610380.E2BQG6"/>
<dbReference type="Pfam" id="PF00400">
    <property type="entry name" value="WD40"/>
    <property type="match status" value="2"/>
</dbReference>
<dbReference type="InterPro" id="IPR001680">
    <property type="entry name" value="WD40_rpt"/>
</dbReference>
<reference evidence="9 10" key="1">
    <citation type="journal article" date="2010" name="Science">
        <title>Genomic comparison of the ants Camponotus floridanus and Harpegnathos saltator.</title>
        <authorList>
            <person name="Bonasio R."/>
            <person name="Zhang G."/>
            <person name="Ye C."/>
            <person name="Mutti N.S."/>
            <person name="Fang X."/>
            <person name="Qin N."/>
            <person name="Donahue G."/>
            <person name="Yang P."/>
            <person name="Li Q."/>
            <person name="Li C."/>
            <person name="Zhang P."/>
            <person name="Huang Z."/>
            <person name="Berger S.L."/>
            <person name="Reinberg D."/>
            <person name="Wang J."/>
            <person name="Liebig J."/>
        </authorList>
    </citation>
    <scope>NUCLEOTIDE SEQUENCE [LARGE SCALE GENOMIC DNA]</scope>
    <source>
        <strain evidence="9 10">R22 G/1</strain>
    </source>
</reference>
<dbReference type="OMA" id="IIVWSCF"/>
<dbReference type="InterPro" id="IPR036322">
    <property type="entry name" value="WD40_repeat_dom_sf"/>
</dbReference>
<dbReference type="AlphaFoldDB" id="E2BQG6"/>
<keyword evidence="10" id="KW-1185">Reference proteome</keyword>
<evidence type="ECO:0000313" key="10">
    <source>
        <dbReference type="Proteomes" id="UP000008237"/>
    </source>
</evidence>
<organism evidence="10">
    <name type="scientific">Harpegnathos saltator</name>
    <name type="common">Jerdon's jumping ant</name>
    <dbReference type="NCBI Taxonomy" id="610380"/>
    <lineage>
        <taxon>Eukaryota</taxon>
        <taxon>Metazoa</taxon>
        <taxon>Ecdysozoa</taxon>
        <taxon>Arthropoda</taxon>
        <taxon>Hexapoda</taxon>
        <taxon>Insecta</taxon>
        <taxon>Pterygota</taxon>
        <taxon>Neoptera</taxon>
        <taxon>Endopterygota</taxon>
        <taxon>Hymenoptera</taxon>
        <taxon>Apocrita</taxon>
        <taxon>Aculeata</taxon>
        <taxon>Formicoidea</taxon>
        <taxon>Formicidae</taxon>
        <taxon>Ponerinae</taxon>
        <taxon>Ponerini</taxon>
        <taxon>Harpegnathos</taxon>
    </lineage>
</organism>
<gene>
    <name evidence="9" type="ORF">EAI_09383</name>
</gene>
<proteinExistence type="inferred from homology"/>
<dbReference type="SMART" id="SM00320">
    <property type="entry name" value="WD40"/>
    <property type="match status" value="7"/>
</dbReference>
<dbReference type="SUPFAM" id="SSF50978">
    <property type="entry name" value="WD40 repeat-like"/>
    <property type="match status" value="2"/>
</dbReference>
<keyword evidence="2" id="KW-0963">Cytoplasm</keyword>
<evidence type="ECO:0000313" key="9">
    <source>
        <dbReference type="EMBL" id="EFN82024.1"/>
    </source>
</evidence>